<evidence type="ECO:0000256" key="6">
    <source>
        <dbReference type="ARBA" id="ARBA00023242"/>
    </source>
</evidence>
<reference evidence="9" key="2">
    <citation type="submission" date="2023-06" db="EMBL/GenBank/DDBJ databases">
        <authorList>
            <consortium name="Lawrence Berkeley National Laboratory"/>
            <person name="Haridas S."/>
            <person name="Hensen N."/>
            <person name="Bonometti L."/>
            <person name="Westerberg I."/>
            <person name="Brannstrom I.O."/>
            <person name="Guillou S."/>
            <person name="Cros-Aarteil S."/>
            <person name="Calhoun S."/>
            <person name="Kuo A."/>
            <person name="Mondo S."/>
            <person name="Pangilinan J."/>
            <person name="Riley R."/>
            <person name="Labutti K."/>
            <person name="Andreopoulos B."/>
            <person name="Lipzen A."/>
            <person name="Chen C."/>
            <person name="Yanf M."/>
            <person name="Daum C."/>
            <person name="Ng V."/>
            <person name="Clum A."/>
            <person name="Steindorff A."/>
            <person name="Ohm R."/>
            <person name="Martin F."/>
            <person name="Silar P."/>
            <person name="Natvig D."/>
            <person name="Lalanne C."/>
            <person name="Gautier V."/>
            <person name="Ament-Velasquez S.L."/>
            <person name="Kruys A."/>
            <person name="Hutchinson M.I."/>
            <person name="Powell A.J."/>
            <person name="Barry K."/>
            <person name="Miller A.N."/>
            <person name="Grigoriev I.V."/>
            <person name="Debuchy R."/>
            <person name="Gladieux P."/>
            <person name="Thoren M.H."/>
            <person name="Johannesson H."/>
        </authorList>
    </citation>
    <scope>NUCLEOTIDE SEQUENCE</scope>
    <source>
        <strain evidence="9">CBS 955.72</strain>
    </source>
</reference>
<evidence type="ECO:0000313" key="9">
    <source>
        <dbReference type="EMBL" id="KAK3352338.1"/>
    </source>
</evidence>
<name>A0AAJ0HGP0_9PEZI</name>
<evidence type="ECO:0000256" key="1">
    <source>
        <dbReference type="ARBA" id="ARBA00004123"/>
    </source>
</evidence>
<evidence type="ECO:0000256" key="3">
    <source>
        <dbReference type="ARBA" id="ARBA00022853"/>
    </source>
</evidence>
<keyword evidence="3" id="KW-0156">Chromatin regulator</keyword>
<proteinExistence type="inferred from homology"/>
<comment type="subcellular location">
    <subcellularLocation>
        <location evidence="1">Nucleus</location>
    </subcellularLocation>
</comment>
<comment type="similarity">
    <text evidence="2">Belongs to the EAF7 family.</text>
</comment>
<dbReference type="PANTHER" id="PTHR13581:SF5">
    <property type="entry name" value="MRG_MORF4L-BINDING PROTEIN"/>
    <property type="match status" value="1"/>
</dbReference>
<accession>A0AAJ0HGP0</accession>
<sequence length="299" mass="32740">MPPKKRGGRGSTHVAAASSAAATPARDDDAMDIDTPVASETPNTTAPPRQLQINVQGPWTDDQLASLFKAVVRWKPAGMHKHFRMLAISEHLRNHGFDPEVCPHTRIPGIWAKLREYYDLEAVDEREDSLDPEDKPGRPRRYLDFRLPWEEYGERMMDKAQVNPSEAPTSPAQWDPDAPPATDAKKRKRGASESVAKTRSSTVDDTENEVSAPSPARKPARGARGGKRTASKVRKPKEEVKQESSSSEADSSEEEDSGDADEEGEEEETGTPASKTGRGGRGRGAGRARARGRGRARGR</sequence>
<comment type="caution">
    <text evidence="9">The sequence shown here is derived from an EMBL/GenBank/DDBJ whole genome shotgun (WGS) entry which is preliminary data.</text>
</comment>
<evidence type="ECO:0000313" key="10">
    <source>
        <dbReference type="Proteomes" id="UP001275084"/>
    </source>
</evidence>
<dbReference type="EMBL" id="JAUIQD010000004">
    <property type="protein sequence ID" value="KAK3352338.1"/>
    <property type="molecule type" value="Genomic_DNA"/>
</dbReference>
<keyword evidence="4" id="KW-0805">Transcription regulation</keyword>
<evidence type="ECO:0000256" key="5">
    <source>
        <dbReference type="ARBA" id="ARBA00023163"/>
    </source>
</evidence>
<feature type="compositionally biased region" description="Acidic residues" evidence="8">
    <location>
        <begin position="250"/>
        <end position="269"/>
    </location>
</feature>
<protein>
    <submittedName>
        <fullName evidence="9">Chromatin modification-related protein EAF7-domain-containing protein</fullName>
    </submittedName>
</protein>
<gene>
    <name evidence="9" type="ORF">B0T25DRAFT_182907</name>
</gene>
<feature type="compositionally biased region" description="Basic residues" evidence="8">
    <location>
        <begin position="278"/>
        <end position="299"/>
    </location>
</feature>
<feature type="region of interest" description="Disordered" evidence="8">
    <location>
        <begin position="1"/>
        <end position="49"/>
    </location>
</feature>
<keyword evidence="6" id="KW-0539">Nucleus</keyword>
<reference evidence="9" key="1">
    <citation type="journal article" date="2023" name="Mol. Phylogenet. Evol.">
        <title>Genome-scale phylogeny and comparative genomics of the fungal order Sordariales.</title>
        <authorList>
            <person name="Hensen N."/>
            <person name="Bonometti L."/>
            <person name="Westerberg I."/>
            <person name="Brannstrom I.O."/>
            <person name="Guillou S."/>
            <person name="Cros-Aarteil S."/>
            <person name="Calhoun S."/>
            <person name="Haridas S."/>
            <person name="Kuo A."/>
            <person name="Mondo S."/>
            <person name="Pangilinan J."/>
            <person name="Riley R."/>
            <person name="LaButti K."/>
            <person name="Andreopoulos B."/>
            <person name="Lipzen A."/>
            <person name="Chen C."/>
            <person name="Yan M."/>
            <person name="Daum C."/>
            <person name="Ng V."/>
            <person name="Clum A."/>
            <person name="Steindorff A."/>
            <person name="Ohm R.A."/>
            <person name="Martin F."/>
            <person name="Silar P."/>
            <person name="Natvig D.O."/>
            <person name="Lalanne C."/>
            <person name="Gautier V."/>
            <person name="Ament-Velasquez S.L."/>
            <person name="Kruys A."/>
            <person name="Hutchinson M.I."/>
            <person name="Powell A.J."/>
            <person name="Barry K."/>
            <person name="Miller A.N."/>
            <person name="Grigoriev I.V."/>
            <person name="Debuchy R."/>
            <person name="Gladieux P."/>
            <person name="Hiltunen Thoren M."/>
            <person name="Johannesson H."/>
        </authorList>
    </citation>
    <scope>NUCLEOTIDE SEQUENCE</scope>
    <source>
        <strain evidence="9">CBS 955.72</strain>
    </source>
</reference>
<keyword evidence="10" id="KW-1185">Reference proteome</keyword>
<dbReference type="GO" id="GO:0006325">
    <property type="term" value="P:chromatin organization"/>
    <property type="evidence" value="ECO:0007669"/>
    <property type="project" value="UniProtKB-KW"/>
</dbReference>
<dbReference type="InterPro" id="IPR012423">
    <property type="entry name" value="Eaf7/MRGBP"/>
</dbReference>
<evidence type="ECO:0000256" key="2">
    <source>
        <dbReference type="ARBA" id="ARBA00007117"/>
    </source>
</evidence>
<feature type="compositionally biased region" description="Basic residues" evidence="8">
    <location>
        <begin position="218"/>
        <end position="235"/>
    </location>
</feature>
<dbReference type="PANTHER" id="PTHR13581">
    <property type="entry name" value="MRG-BINDING PROTEIN"/>
    <property type="match status" value="1"/>
</dbReference>
<evidence type="ECO:0000256" key="4">
    <source>
        <dbReference type="ARBA" id="ARBA00023015"/>
    </source>
</evidence>
<dbReference type="GO" id="GO:0006357">
    <property type="term" value="P:regulation of transcription by RNA polymerase II"/>
    <property type="evidence" value="ECO:0007669"/>
    <property type="project" value="TreeGrafter"/>
</dbReference>
<feature type="compositionally biased region" description="Polar residues" evidence="8">
    <location>
        <begin position="162"/>
        <end position="172"/>
    </location>
</feature>
<dbReference type="GO" id="GO:0035267">
    <property type="term" value="C:NuA4 histone acetyltransferase complex"/>
    <property type="evidence" value="ECO:0007669"/>
    <property type="project" value="TreeGrafter"/>
</dbReference>
<comment type="function">
    <text evidence="7">Component of the NuA4 histone acetyltransferase complex which is involved in transcriptional activation of selected genes principally by acetylation of nucleosomal histone H4 and H2A. The NuA4 complex is also involved in DNA repair.</text>
</comment>
<feature type="compositionally biased region" description="Low complexity" evidence="8">
    <location>
        <begin position="15"/>
        <end position="24"/>
    </location>
</feature>
<dbReference type="Pfam" id="PF07904">
    <property type="entry name" value="Eaf7"/>
    <property type="match status" value="1"/>
</dbReference>
<organism evidence="9 10">
    <name type="scientific">Lasiosphaeria hispida</name>
    <dbReference type="NCBI Taxonomy" id="260671"/>
    <lineage>
        <taxon>Eukaryota</taxon>
        <taxon>Fungi</taxon>
        <taxon>Dikarya</taxon>
        <taxon>Ascomycota</taxon>
        <taxon>Pezizomycotina</taxon>
        <taxon>Sordariomycetes</taxon>
        <taxon>Sordariomycetidae</taxon>
        <taxon>Sordariales</taxon>
        <taxon>Lasiosphaeriaceae</taxon>
        <taxon>Lasiosphaeria</taxon>
    </lineage>
</organism>
<feature type="compositionally biased region" description="Polar residues" evidence="8">
    <location>
        <begin position="38"/>
        <end position="49"/>
    </location>
</feature>
<evidence type="ECO:0000256" key="7">
    <source>
        <dbReference type="ARBA" id="ARBA00025178"/>
    </source>
</evidence>
<dbReference type="Proteomes" id="UP001275084">
    <property type="component" value="Unassembled WGS sequence"/>
</dbReference>
<dbReference type="AlphaFoldDB" id="A0AAJ0HGP0"/>
<dbReference type="GO" id="GO:0005634">
    <property type="term" value="C:nucleus"/>
    <property type="evidence" value="ECO:0007669"/>
    <property type="project" value="UniProtKB-SubCell"/>
</dbReference>
<evidence type="ECO:0000256" key="8">
    <source>
        <dbReference type="SAM" id="MobiDB-lite"/>
    </source>
</evidence>
<keyword evidence="5" id="KW-0804">Transcription</keyword>
<feature type="region of interest" description="Disordered" evidence="8">
    <location>
        <begin position="159"/>
        <end position="299"/>
    </location>
</feature>